<name>W0F316_9BACT</name>
<organism evidence="1 2">
    <name type="scientific">Niabella soli DSM 19437</name>
    <dbReference type="NCBI Taxonomy" id="929713"/>
    <lineage>
        <taxon>Bacteria</taxon>
        <taxon>Pseudomonadati</taxon>
        <taxon>Bacteroidota</taxon>
        <taxon>Chitinophagia</taxon>
        <taxon>Chitinophagales</taxon>
        <taxon>Chitinophagaceae</taxon>
        <taxon>Niabella</taxon>
    </lineage>
</organism>
<gene>
    <name evidence="1" type="ORF">NIASO_07550</name>
</gene>
<dbReference type="Proteomes" id="UP000003586">
    <property type="component" value="Chromosome"/>
</dbReference>
<dbReference type="AlphaFoldDB" id="W0F316"/>
<keyword evidence="2" id="KW-1185">Reference proteome</keyword>
<evidence type="ECO:0000313" key="2">
    <source>
        <dbReference type="Proteomes" id="UP000003586"/>
    </source>
</evidence>
<dbReference type="HOGENOM" id="CLU_890891_0_0_10"/>
<dbReference type="STRING" id="929713.NIASO_07550"/>
<evidence type="ECO:0008006" key="3">
    <source>
        <dbReference type="Google" id="ProtNLM"/>
    </source>
</evidence>
<sequence>MVTGVLGSRAQDTRDAAFVRRYEKGNVIEWNTGDYSSTFNFQGFAKHPSNFMLAANSNWYTGFFLNYKWVALQYNWGIPGTELDNKVKLKHTSFAFTYRRPKISINPFYDFYNGLLLQKRRRSRNFDAFRDMRYYTTGAKLMYYTNTGKFSYQAGSTFGEQQVRSAGGIIVTATPQWQRINWVSPNRSLIKDSLTYTLLSSDPQWVSLIAGAGYNYNFSIDKGKWIVSPAATISAGGLKEVNNHNLIQAVFSLQGWINAGYSGRNWYSYVNAHVQYQQTNLIIKKLNGYGDGVSVTAGYRFHSLPKKILGIL</sequence>
<dbReference type="InterPro" id="IPR025535">
    <property type="entry name" value="DUF4421"/>
</dbReference>
<dbReference type="EMBL" id="CP007035">
    <property type="protein sequence ID" value="AHF17440.1"/>
    <property type="molecule type" value="Genomic_DNA"/>
</dbReference>
<dbReference type="KEGG" id="nso:NIASO_07550"/>
<reference evidence="1 2" key="1">
    <citation type="submission" date="2013-12" db="EMBL/GenBank/DDBJ databases">
        <authorList>
            <consortium name="DOE Joint Genome Institute"/>
            <person name="Eisen J."/>
            <person name="Huntemann M."/>
            <person name="Han J."/>
            <person name="Chen A."/>
            <person name="Kyrpides N."/>
            <person name="Mavromatis K."/>
            <person name="Markowitz V."/>
            <person name="Palaniappan K."/>
            <person name="Ivanova N."/>
            <person name="Schaumberg A."/>
            <person name="Pati A."/>
            <person name="Liolios K."/>
            <person name="Nordberg H.P."/>
            <person name="Cantor M.N."/>
            <person name="Hua S.X."/>
            <person name="Woyke T."/>
        </authorList>
    </citation>
    <scope>NUCLEOTIDE SEQUENCE [LARGE SCALE GENOMIC DNA]</scope>
    <source>
        <strain evidence="2">DSM 19437</strain>
    </source>
</reference>
<evidence type="ECO:0000313" key="1">
    <source>
        <dbReference type="EMBL" id="AHF17440.1"/>
    </source>
</evidence>
<accession>W0F316</accession>
<proteinExistence type="predicted"/>
<dbReference type="Pfam" id="PF14391">
    <property type="entry name" value="DUF4421"/>
    <property type="match status" value="1"/>
</dbReference>
<protein>
    <recommendedName>
        <fullName evidence="3">DUF4421 domain-containing protein</fullName>
    </recommendedName>
</protein>